<feature type="transmembrane region" description="Helical" evidence="1">
    <location>
        <begin position="12"/>
        <end position="41"/>
    </location>
</feature>
<proteinExistence type="predicted"/>
<organism evidence="2 3">
    <name type="scientific">Streptomyces sp. 900129855</name>
    <dbReference type="NCBI Taxonomy" id="3155129"/>
    <lineage>
        <taxon>Bacteria</taxon>
        <taxon>Bacillati</taxon>
        <taxon>Actinomycetota</taxon>
        <taxon>Actinomycetes</taxon>
        <taxon>Kitasatosporales</taxon>
        <taxon>Streptomycetaceae</taxon>
        <taxon>Streptomyces</taxon>
    </lineage>
</organism>
<evidence type="ECO:0000313" key="3">
    <source>
        <dbReference type="Proteomes" id="UP001550739"/>
    </source>
</evidence>
<dbReference type="Proteomes" id="UP001550739">
    <property type="component" value="Unassembled WGS sequence"/>
</dbReference>
<comment type="caution">
    <text evidence="2">The sequence shown here is derived from an EMBL/GenBank/DDBJ whole genome shotgun (WGS) entry which is preliminary data.</text>
</comment>
<keyword evidence="1" id="KW-0812">Transmembrane</keyword>
<keyword evidence="1" id="KW-0472">Membrane</keyword>
<dbReference type="EMBL" id="JBEZVE010000027">
    <property type="protein sequence ID" value="MEU3786277.1"/>
    <property type="molecule type" value="Genomic_DNA"/>
</dbReference>
<sequence>MGGQDDPSVGEALIGFLLIGGAGVLIPAAVVLPLIGLGIWLTHRLRARKPR</sequence>
<keyword evidence="3" id="KW-1185">Reference proteome</keyword>
<protein>
    <recommendedName>
        <fullName evidence="4">Secreted protein</fullName>
    </recommendedName>
</protein>
<gene>
    <name evidence="2" type="ORF">AB0E89_38040</name>
</gene>
<evidence type="ECO:0000313" key="2">
    <source>
        <dbReference type="EMBL" id="MEU3786277.1"/>
    </source>
</evidence>
<keyword evidence="1" id="KW-1133">Transmembrane helix</keyword>
<name>A0ABV2ZUN7_9ACTN</name>
<accession>A0ABV2ZUN7</accession>
<dbReference type="RefSeq" id="WP_334578008.1">
    <property type="nucleotide sequence ID" value="NZ_JBEZVE010000027.1"/>
</dbReference>
<evidence type="ECO:0008006" key="4">
    <source>
        <dbReference type="Google" id="ProtNLM"/>
    </source>
</evidence>
<reference evidence="2 3" key="1">
    <citation type="submission" date="2024-06" db="EMBL/GenBank/DDBJ databases">
        <title>The Natural Products Discovery Center: Release of the First 8490 Sequenced Strains for Exploring Actinobacteria Biosynthetic Diversity.</title>
        <authorList>
            <person name="Kalkreuter E."/>
            <person name="Kautsar S.A."/>
            <person name="Yang D."/>
            <person name="Bader C.D."/>
            <person name="Teijaro C.N."/>
            <person name="Fluegel L."/>
            <person name="Davis C.M."/>
            <person name="Simpson J.R."/>
            <person name="Lauterbach L."/>
            <person name="Steele A.D."/>
            <person name="Gui C."/>
            <person name="Meng S."/>
            <person name="Li G."/>
            <person name="Viehrig K."/>
            <person name="Ye F."/>
            <person name="Su P."/>
            <person name="Kiefer A.F."/>
            <person name="Nichols A."/>
            <person name="Cepeda A.J."/>
            <person name="Yan W."/>
            <person name="Fan B."/>
            <person name="Jiang Y."/>
            <person name="Adhikari A."/>
            <person name="Zheng C.-J."/>
            <person name="Schuster L."/>
            <person name="Cowan T.M."/>
            <person name="Smanski M.J."/>
            <person name="Chevrette M.G."/>
            <person name="De Carvalho L.P.S."/>
            <person name="Shen B."/>
        </authorList>
    </citation>
    <scope>NUCLEOTIDE SEQUENCE [LARGE SCALE GENOMIC DNA]</scope>
    <source>
        <strain evidence="2 3">NPDC033843</strain>
    </source>
</reference>
<evidence type="ECO:0000256" key="1">
    <source>
        <dbReference type="SAM" id="Phobius"/>
    </source>
</evidence>